<reference evidence="3 4" key="1">
    <citation type="submission" date="2014-03" db="EMBL/GenBank/DDBJ databases">
        <title>Draft genome of the hookworm Oesophagostomum dentatum.</title>
        <authorList>
            <person name="Mitreva M."/>
        </authorList>
    </citation>
    <scope>NUCLEOTIDE SEQUENCE [LARGE SCALE GENOMIC DNA]</scope>
    <source>
        <strain evidence="3 4">OD-Hann</strain>
    </source>
</reference>
<feature type="domain" description="MOSC" evidence="2">
    <location>
        <begin position="536"/>
        <end position="688"/>
    </location>
</feature>
<keyword evidence="1" id="KW-0501">Molybdenum cofactor biosynthesis</keyword>
<dbReference type="GO" id="GO:0030170">
    <property type="term" value="F:pyridoxal phosphate binding"/>
    <property type="evidence" value="ECO:0007669"/>
    <property type="project" value="InterPro"/>
</dbReference>
<dbReference type="InterPro" id="IPR015424">
    <property type="entry name" value="PyrdxlP-dep_Trfase"/>
</dbReference>
<evidence type="ECO:0000313" key="3">
    <source>
        <dbReference type="EMBL" id="KHJ99490.1"/>
    </source>
</evidence>
<dbReference type="PROSITE" id="PS51340">
    <property type="entry name" value="MOSC"/>
    <property type="match status" value="1"/>
</dbReference>
<gene>
    <name evidence="3" type="ORF">OESDEN_00526</name>
</gene>
<dbReference type="InterPro" id="IPR011037">
    <property type="entry name" value="Pyrv_Knase-like_insert_dom_sf"/>
</dbReference>
<keyword evidence="4" id="KW-1185">Reference proteome</keyword>
<dbReference type="Pfam" id="PF03473">
    <property type="entry name" value="MOSC"/>
    <property type="match status" value="1"/>
</dbReference>
<proteinExistence type="predicted"/>
<dbReference type="Pfam" id="PF03476">
    <property type="entry name" value="MOSC_N"/>
    <property type="match status" value="1"/>
</dbReference>
<evidence type="ECO:0000259" key="2">
    <source>
        <dbReference type="PROSITE" id="PS51340"/>
    </source>
</evidence>
<accession>A0A0B1TVL1</accession>
<dbReference type="GO" id="GO:0030151">
    <property type="term" value="F:molybdenum ion binding"/>
    <property type="evidence" value="ECO:0007669"/>
    <property type="project" value="InterPro"/>
</dbReference>
<dbReference type="PANTHER" id="PTHR14237:SF80">
    <property type="entry name" value="MOLYBDENUM COFACTOR SULFURASE"/>
    <property type="match status" value="1"/>
</dbReference>
<dbReference type="OrthoDB" id="420046at2759"/>
<dbReference type="InterPro" id="IPR015422">
    <property type="entry name" value="PyrdxlP-dep_Trfase_small"/>
</dbReference>
<dbReference type="InterPro" id="IPR005302">
    <property type="entry name" value="MoCF_Sase_C"/>
</dbReference>
<dbReference type="InterPro" id="IPR000192">
    <property type="entry name" value="Aminotrans_V_dom"/>
</dbReference>
<sequence>MVLEHFEVTAEQYAVVFTANTTHALQIVADSFSFGEKLSLDVYIGVASAGTGPTFAYLRDSHNSVVGMREIVKTKVTKSFLECFNFELVVFYIRNLGACHTSAIFQVDNIFIVDNLEEQLFTHGGRGLFAMTAMSNFCGRKYDLSIIDTLQNKGWSVCLDAAALVSSSPLSLEEIRPHFMAISFYKMFGYPTGLGALLIRRQLRTTLDAVSYLTPRTFAGGTVSQILVDELHSVVRENIEERLEYGTLNYYAICALAKGFSDLKRYGGIQAIHEKTMRIARAAYERLKTKVHWNGKPAVVIYGWLDTSQQGPIVTFNVLRDDGSYVGYSEVEKMTALFGIELRTGCFCNSGACQTYLNISNKQLLDYYEEGKRCGDEKDLIEGRPTGAIRISFGRQSVDEDVTILVQMIDYCFLGVQPSSDINFPVAIDCYSARISRLIVYPVKSCRGIVLKKSYLTKTGLRYDRIFMVESCGTVLTQKREPKMCKLLTKLDESAGMLVLSSTEDPTFSIRVSLFDGNEPSQARIVCVNNIQTSECALEATTWLTSFLKLPDCKLRRVQQYSNKSLSNEAPYLVVNEASIKTLADAIGISTSEAVHRFRPNLVIRGIPPFIEDTAKYIIIDNFRFEVIKKCTRCEMICVNPATGAKEPQLIVALRNFRGKQKMTFGIYAKQIGEEAGVIYENSNVHFE</sequence>
<dbReference type="InterPro" id="IPR005303">
    <property type="entry name" value="MOCOS_middle"/>
</dbReference>
<dbReference type="Gene3D" id="3.40.640.10">
    <property type="entry name" value="Type I PLP-dependent aspartate aminotransferase-like (Major domain)"/>
    <property type="match status" value="1"/>
</dbReference>
<dbReference type="GO" id="GO:0006777">
    <property type="term" value="P:Mo-molybdopterin cofactor biosynthetic process"/>
    <property type="evidence" value="ECO:0007669"/>
    <property type="project" value="UniProtKB-KW"/>
</dbReference>
<protein>
    <submittedName>
        <fullName evidence="3">MOSC beta barrel domain protein</fullName>
    </submittedName>
</protein>
<dbReference type="SUPFAM" id="SSF53383">
    <property type="entry name" value="PLP-dependent transferases"/>
    <property type="match status" value="1"/>
</dbReference>
<dbReference type="InterPro" id="IPR015421">
    <property type="entry name" value="PyrdxlP-dep_Trfase_major"/>
</dbReference>
<evidence type="ECO:0000256" key="1">
    <source>
        <dbReference type="ARBA" id="ARBA00023150"/>
    </source>
</evidence>
<dbReference type="PANTHER" id="PTHR14237">
    <property type="entry name" value="MOLYBDOPTERIN COFACTOR SULFURASE MOSC"/>
    <property type="match status" value="1"/>
</dbReference>
<dbReference type="GO" id="GO:0003824">
    <property type="term" value="F:catalytic activity"/>
    <property type="evidence" value="ECO:0007669"/>
    <property type="project" value="InterPro"/>
</dbReference>
<evidence type="ECO:0000313" key="4">
    <source>
        <dbReference type="Proteomes" id="UP000053660"/>
    </source>
</evidence>
<dbReference type="Proteomes" id="UP000053660">
    <property type="component" value="Unassembled WGS sequence"/>
</dbReference>
<dbReference type="SUPFAM" id="SSF50800">
    <property type="entry name" value="PK beta-barrel domain-like"/>
    <property type="match status" value="1"/>
</dbReference>
<dbReference type="Gene3D" id="3.90.1150.10">
    <property type="entry name" value="Aspartate Aminotransferase, domain 1"/>
    <property type="match status" value="1"/>
</dbReference>
<dbReference type="SUPFAM" id="SSF141673">
    <property type="entry name" value="MOSC N-terminal domain-like"/>
    <property type="match status" value="1"/>
</dbReference>
<dbReference type="Pfam" id="PF00266">
    <property type="entry name" value="Aminotran_5"/>
    <property type="match status" value="1"/>
</dbReference>
<dbReference type="EMBL" id="KN549218">
    <property type="protein sequence ID" value="KHJ99490.1"/>
    <property type="molecule type" value="Genomic_DNA"/>
</dbReference>
<dbReference type="AlphaFoldDB" id="A0A0B1TVL1"/>
<organism evidence="3 4">
    <name type="scientific">Oesophagostomum dentatum</name>
    <name type="common">Nodular worm</name>
    <dbReference type="NCBI Taxonomy" id="61180"/>
    <lineage>
        <taxon>Eukaryota</taxon>
        <taxon>Metazoa</taxon>
        <taxon>Ecdysozoa</taxon>
        <taxon>Nematoda</taxon>
        <taxon>Chromadorea</taxon>
        <taxon>Rhabditida</taxon>
        <taxon>Rhabditina</taxon>
        <taxon>Rhabditomorpha</taxon>
        <taxon>Strongyloidea</taxon>
        <taxon>Strongylidae</taxon>
        <taxon>Oesophagostomum</taxon>
    </lineage>
</organism>
<name>A0A0B1TVL1_OESDE</name>